<evidence type="ECO:0000313" key="2">
    <source>
        <dbReference type="EMBL" id="PZG45986.1"/>
    </source>
</evidence>
<dbReference type="AlphaFoldDB" id="A0A2W2G857"/>
<protein>
    <submittedName>
        <fullName evidence="2">Uncharacterized protein</fullName>
    </submittedName>
</protein>
<keyword evidence="1" id="KW-0812">Transmembrane</keyword>
<reference evidence="2 3" key="1">
    <citation type="submission" date="2018-01" db="EMBL/GenBank/DDBJ databases">
        <title>Draft genome sequence of Sphaerisporangium sp. 7K107.</title>
        <authorList>
            <person name="Sahin N."/>
            <person name="Saygin H."/>
            <person name="Ay H."/>
        </authorList>
    </citation>
    <scope>NUCLEOTIDE SEQUENCE [LARGE SCALE GENOMIC DNA]</scope>
    <source>
        <strain evidence="2 3">7K107</strain>
    </source>
</reference>
<organism evidence="2 3">
    <name type="scientific">Spongiactinospora gelatinilytica</name>
    <dbReference type="NCBI Taxonomy" id="2666298"/>
    <lineage>
        <taxon>Bacteria</taxon>
        <taxon>Bacillati</taxon>
        <taxon>Actinomycetota</taxon>
        <taxon>Actinomycetes</taxon>
        <taxon>Streptosporangiales</taxon>
        <taxon>Streptosporangiaceae</taxon>
        <taxon>Spongiactinospora</taxon>
    </lineage>
</organism>
<dbReference type="EMBL" id="POUA01000100">
    <property type="protein sequence ID" value="PZG45986.1"/>
    <property type="molecule type" value="Genomic_DNA"/>
</dbReference>
<sequence>MRGRTLDLLLLGVWAAVFVAVSLVVPGIANLVVAWVGGVALLWYDDLVRHDPKSDVLRPRWHS</sequence>
<evidence type="ECO:0000256" key="1">
    <source>
        <dbReference type="SAM" id="Phobius"/>
    </source>
</evidence>
<keyword evidence="3" id="KW-1185">Reference proteome</keyword>
<proteinExistence type="predicted"/>
<gene>
    <name evidence="2" type="ORF">C1I98_14910</name>
</gene>
<accession>A0A2W2G857</accession>
<dbReference type="Proteomes" id="UP000248544">
    <property type="component" value="Unassembled WGS sequence"/>
</dbReference>
<dbReference type="RefSeq" id="WP_111167783.1">
    <property type="nucleotide sequence ID" value="NZ_POUA01000100.1"/>
</dbReference>
<feature type="transmembrane region" description="Helical" evidence="1">
    <location>
        <begin position="12"/>
        <end position="44"/>
    </location>
</feature>
<comment type="caution">
    <text evidence="2">The sequence shown here is derived from an EMBL/GenBank/DDBJ whole genome shotgun (WGS) entry which is preliminary data.</text>
</comment>
<evidence type="ECO:0000313" key="3">
    <source>
        <dbReference type="Proteomes" id="UP000248544"/>
    </source>
</evidence>
<keyword evidence="1" id="KW-1133">Transmembrane helix</keyword>
<name>A0A2W2G857_9ACTN</name>
<keyword evidence="1" id="KW-0472">Membrane</keyword>